<protein>
    <recommendedName>
        <fullName evidence="5">Heat shock factor-binding protein 1</fullName>
    </recommendedName>
</protein>
<dbReference type="PANTHER" id="PTHR19424">
    <property type="entry name" value="HEAT SHOCK FACTOR BINDING PROTEIN 1"/>
    <property type="match status" value="1"/>
</dbReference>
<reference evidence="4" key="1">
    <citation type="journal article" date="2017" name="Nat. Ecol. Evol.">
        <title>Genome expansion and lineage-specific genetic innovations in the forest pathogenic fungi Armillaria.</title>
        <authorList>
            <person name="Sipos G."/>
            <person name="Prasanna A.N."/>
            <person name="Walter M.C."/>
            <person name="O'Connor E."/>
            <person name="Balint B."/>
            <person name="Krizsan K."/>
            <person name="Kiss B."/>
            <person name="Hess J."/>
            <person name="Varga T."/>
            <person name="Slot J."/>
            <person name="Riley R."/>
            <person name="Boka B."/>
            <person name="Rigling D."/>
            <person name="Barry K."/>
            <person name="Lee J."/>
            <person name="Mihaltcheva S."/>
            <person name="LaButti K."/>
            <person name="Lipzen A."/>
            <person name="Waldron R."/>
            <person name="Moloney N.M."/>
            <person name="Sperisen C."/>
            <person name="Kredics L."/>
            <person name="Vagvoelgyi C."/>
            <person name="Patrignani A."/>
            <person name="Fitzpatrick D."/>
            <person name="Nagy I."/>
            <person name="Doyle S."/>
            <person name="Anderson J.B."/>
            <person name="Grigoriev I.V."/>
            <person name="Gueldener U."/>
            <person name="Muensterkoetter M."/>
            <person name="Nagy L.G."/>
        </authorList>
    </citation>
    <scope>NUCLEOTIDE SEQUENCE [LARGE SCALE GENOMIC DNA]</scope>
    <source>
        <strain evidence="4">28-4</strain>
    </source>
</reference>
<accession>A0A2H3BLD9</accession>
<comment type="similarity">
    <text evidence="1">Belongs to the HSBP1 family.</text>
</comment>
<dbReference type="Proteomes" id="UP000218334">
    <property type="component" value="Unassembled WGS sequence"/>
</dbReference>
<dbReference type="Gene3D" id="1.20.5.430">
    <property type="match status" value="1"/>
</dbReference>
<organism evidence="3 4">
    <name type="scientific">Armillaria solidipes</name>
    <dbReference type="NCBI Taxonomy" id="1076256"/>
    <lineage>
        <taxon>Eukaryota</taxon>
        <taxon>Fungi</taxon>
        <taxon>Dikarya</taxon>
        <taxon>Basidiomycota</taxon>
        <taxon>Agaricomycotina</taxon>
        <taxon>Agaricomycetes</taxon>
        <taxon>Agaricomycetidae</taxon>
        <taxon>Agaricales</taxon>
        <taxon>Marasmiineae</taxon>
        <taxon>Physalacriaceae</taxon>
        <taxon>Armillaria</taxon>
    </lineage>
</organism>
<dbReference type="GO" id="GO:0005634">
    <property type="term" value="C:nucleus"/>
    <property type="evidence" value="ECO:0007669"/>
    <property type="project" value="TreeGrafter"/>
</dbReference>
<dbReference type="InterPro" id="IPR009643">
    <property type="entry name" value="HS1-bd"/>
</dbReference>
<dbReference type="GO" id="GO:0005829">
    <property type="term" value="C:cytosol"/>
    <property type="evidence" value="ECO:0007669"/>
    <property type="project" value="TreeGrafter"/>
</dbReference>
<evidence type="ECO:0000313" key="3">
    <source>
        <dbReference type="EMBL" id="PBK67812.1"/>
    </source>
</evidence>
<name>A0A2H3BLD9_9AGAR</name>
<dbReference type="Pfam" id="PF06825">
    <property type="entry name" value="HSBP1"/>
    <property type="match status" value="1"/>
</dbReference>
<dbReference type="GO" id="GO:0003714">
    <property type="term" value="F:transcription corepressor activity"/>
    <property type="evidence" value="ECO:0007669"/>
    <property type="project" value="InterPro"/>
</dbReference>
<proteinExistence type="inferred from homology"/>
<dbReference type="EMBL" id="KZ293435">
    <property type="protein sequence ID" value="PBK67812.1"/>
    <property type="molecule type" value="Genomic_DNA"/>
</dbReference>
<evidence type="ECO:0000256" key="1">
    <source>
        <dbReference type="ARBA" id="ARBA00006349"/>
    </source>
</evidence>
<feature type="region of interest" description="Disordered" evidence="2">
    <location>
        <begin position="33"/>
        <end position="89"/>
    </location>
</feature>
<sequence>MRFETPPSNSDGYIAGAESAVSMSDVPAAAACIPQFEPPRPPFSMASSALPLKVNPPATPKATPKAQEKERDVAPAPVNPKPSVGAVKDISSPHELTAFVETLLENLDAKFDEMSTQILDRMSQMSTRVDALEASIQDIINGDVSVPQSPSPGPGVRRSDSGI</sequence>
<dbReference type="GO" id="GO:0070370">
    <property type="term" value="P:cellular heat acclimation"/>
    <property type="evidence" value="ECO:0007669"/>
    <property type="project" value="TreeGrafter"/>
</dbReference>
<evidence type="ECO:0008006" key="5">
    <source>
        <dbReference type="Google" id="ProtNLM"/>
    </source>
</evidence>
<feature type="region of interest" description="Disordered" evidence="2">
    <location>
        <begin position="141"/>
        <end position="163"/>
    </location>
</feature>
<evidence type="ECO:0000313" key="4">
    <source>
        <dbReference type="Proteomes" id="UP000218334"/>
    </source>
</evidence>
<gene>
    <name evidence="3" type="ORF">ARMSODRAFT_976560</name>
</gene>
<dbReference type="STRING" id="1076256.A0A2H3BLD9"/>
<keyword evidence="4" id="KW-1185">Reference proteome</keyword>
<dbReference type="PANTHER" id="PTHR19424:SF0">
    <property type="entry name" value="HEAT SHOCK FACTOR BINDING PROTEIN 1"/>
    <property type="match status" value="1"/>
</dbReference>
<evidence type="ECO:0000256" key="2">
    <source>
        <dbReference type="SAM" id="MobiDB-lite"/>
    </source>
</evidence>
<dbReference type="AlphaFoldDB" id="A0A2H3BLD9"/>